<evidence type="ECO:0000256" key="6">
    <source>
        <dbReference type="ARBA" id="ARBA00022884"/>
    </source>
</evidence>
<dbReference type="Pfam" id="PF00825">
    <property type="entry name" value="Ribonuclease_P"/>
    <property type="match status" value="1"/>
</dbReference>
<evidence type="ECO:0000256" key="3">
    <source>
        <dbReference type="ARBA" id="ARBA00022722"/>
    </source>
</evidence>
<evidence type="ECO:0000313" key="8">
    <source>
        <dbReference type="EMBL" id="TBH75553.1"/>
    </source>
</evidence>
<comment type="catalytic activity">
    <reaction evidence="7">
        <text>Endonucleolytic cleavage of RNA, removing 5'-extranucleotides from tRNA precursor.</text>
        <dbReference type="EC" id="3.1.26.5"/>
    </reaction>
</comment>
<comment type="caution">
    <text evidence="8">The sequence shown here is derived from an EMBL/GenBank/DDBJ whole genome shotgun (WGS) entry which is preliminary data.</text>
</comment>
<keyword evidence="3 7" id="KW-0540">Nuclease</keyword>
<evidence type="ECO:0000313" key="9">
    <source>
        <dbReference type="Proteomes" id="UP000293583"/>
    </source>
</evidence>
<dbReference type="InterPro" id="IPR014721">
    <property type="entry name" value="Ribsml_uS5_D2-typ_fold_subgr"/>
</dbReference>
<dbReference type="GO" id="GO:0004526">
    <property type="term" value="F:ribonuclease P activity"/>
    <property type="evidence" value="ECO:0007669"/>
    <property type="project" value="UniProtKB-UniRule"/>
</dbReference>
<dbReference type="HAMAP" id="MF_00227">
    <property type="entry name" value="RNase_P"/>
    <property type="match status" value="1"/>
</dbReference>
<keyword evidence="5 7" id="KW-0378">Hydrolase</keyword>
<evidence type="ECO:0000256" key="7">
    <source>
        <dbReference type="HAMAP-Rule" id="MF_00227"/>
    </source>
</evidence>
<dbReference type="Gene3D" id="3.30.230.10">
    <property type="match status" value="1"/>
</dbReference>
<dbReference type="PROSITE" id="PS00648">
    <property type="entry name" value="RIBONUCLEASE_P"/>
    <property type="match status" value="1"/>
</dbReference>
<gene>
    <name evidence="7" type="primary">rnpA</name>
    <name evidence="8" type="ORF">EWU20_02920</name>
</gene>
<reference evidence="8 9" key="1">
    <citation type="submission" date="2019-02" db="EMBL/GenBank/DDBJ databases">
        <title>Genome of a new Bacteroidetes strain.</title>
        <authorList>
            <person name="Pitt A."/>
        </authorList>
    </citation>
    <scope>NUCLEOTIDE SEQUENCE [LARGE SCALE GENOMIC DNA]</scope>
    <source>
        <strain evidence="8 9">103A-SOEBACH</strain>
    </source>
</reference>
<comment type="subunit">
    <text evidence="7">Consists of a catalytic RNA component (M1 or rnpB) and a protein subunit.</text>
</comment>
<sequence>MVCYCCTLSIPALKFTFSKSERLTHIKIIDSLFEKDSRVVEERFVYPFRVLYIRENTFEPGLEQPQILISVPKRRFNKAVDRNTLKRRIREAYRLNKPHFQVEGKAKLPDVLAFVYIGSTIEPSDKIHKKMAAILDKFTQANEAAS</sequence>
<dbReference type="EMBL" id="SEWY01000001">
    <property type="protein sequence ID" value="TBH75553.1"/>
    <property type="molecule type" value="Genomic_DNA"/>
</dbReference>
<evidence type="ECO:0000256" key="4">
    <source>
        <dbReference type="ARBA" id="ARBA00022759"/>
    </source>
</evidence>
<dbReference type="SUPFAM" id="SSF54211">
    <property type="entry name" value="Ribosomal protein S5 domain 2-like"/>
    <property type="match status" value="1"/>
</dbReference>
<evidence type="ECO:0000256" key="2">
    <source>
        <dbReference type="ARBA" id="ARBA00022694"/>
    </source>
</evidence>
<comment type="function">
    <text evidence="1 7">RNaseP catalyzes the removal of the 5'-leader sequence from pre-tRNA to produce the mature 5'-terminus. It can also cleave other RNA substrates such as 4.5S RNA. The protein component plays an auxiliary but essential role in vivo by binding to the 5'-leader sequence and broadening the substrate specificity of the ribozyme.</text>
</comment>
<dbReference type="GO" id="GO:0001682">
    <property type="term" value="P:tRNA 5'-leader removal"/>
    <property type="evidence" value="ECO:0007669"/>
    <property type="project" value="UniProtKB-UniRule"/>
</dbReference>
<proteinExistence type="inferred from homology"/>
<dbReference type="GO" id="GO:0000049">
    <property type="term" value="F:tRNA binding"/>
    <property type="evidence" value="ECO:0007669"/>
    <property type="project" value="UniProtKB-UniRule"/>
</dbReference>
<keyword evidence="2 7" id="KW-0819">tRNA processing</keyword>
<dbReference type="InterPro" id="IPR020568">
    <property type="entry name" value="Ribosomal_Su5_D2-typ_SF"/>
</dbReference>
<dbReference type="AlphaFoldDB" id="A0A4Q9BIP6"/>
<name>A0A4Q9BIP6_9BACT</name>
<dbReference type="EC" id="3.1.26.5" evidence="7"/>
<dbReference type="InterPro" id="IPR000100">
    <property type="entry name" value="RNase_P"/>
</dbReference>
<keyword evidence="9" id="KW-1185">Reference proteome</keyword>
<evidence type="ECO:0000256" key="1">
    <source>
        <dbReference type="ARBA" id="ARBA00002663"/>
    </source>
</evidence>
<protein>
    <recommendedName>
        <fullName evidence="7">Ribonuclease P protein component</fullName>
        <shortName evidence="7">RNase P protein</shortName>
        <shortName evidence="7">RNaseP protein</shortName>
        <ecNumber evidence="7">3.1.26.5</ecNumber>
    </recommendedName>
    <alternativeName>
        <fullName evidence="7">Protein C5</fullName>
    </alternativeName>
</protein>
<comment type="similarity">
    <text evidence="7">Belongs to the RnpA family.</text>
</comment>
<evidence type="ECO:0000256" key="5">
    <source>
        <dbReference type="ARBA" id="ARBA00022801"/>
    </source>
</evidence>
<dbReference type="Proteomes" id="UP000293583">
    <property type="component" value="Unassembled WGS sequence"/>
</dbReference>
<organism evidence="8 9">
    <name type="scientific">Aquirufa antheringensis</name>
    <dbReference type="NCBI Taxonomy" id="2516559"/>
    <lineage>
        <taxon>Bacteria</taxon>
        <taxon>Pseudomonadati</taxon>
        <taxon>Bacteroidota</taxon>
        <taxon>Cytophagia</taxon>
        <taxon>Cytophagales</taxon>
        <taxon>Flectobacillaceae</taxon>
        <taxon>Aquirufa</taxon>
    </lineage>
</organism>
<accession>A0A4Q9BIP6</accession>
<keyword evidence="6 7" id="KW-0694">RNA-binding</keyword>
<keyword evidence="4 7" id="KW-0255">Endonuclease</keyword>
<dbReference type="InterPro" id="IPR020539">
    <property type="entry name" value="RNase_P_CS"/>
</dbReference>